<accession>A0A964RR92</accession>
<evidence type="ECO:0008006" key="3">
    <source>
        <dbReference type="Google" id="ProtNLM"/>
    </source>
</evidence>
<reference evidence="1" key="1">
    <citation type="submission" date="2019-12" db="EMBL/GenBank/DDBJ databases">
        <title>Microbes associate with the intestines of laboratory mice.</title>
        <authorList>
            <person name="Navarre W."/>
            <person name="Wong E."/>
        </authorList>
    </citation>
    <scope>NUCLEOTIDE SEQUENCE</scope>
    <source>
        <strain evidence="1">NM79_F5</strain>
    </source>
</reference>
<protein>
    <recommendedName>
        <fullName evidence="3">Apea-like HEPN domain-containing protein</fullName>
    </recommendedName>
</protein>
<proteinExistence type="predicted"/>
<name>A0A964RR92_9CLOT</name>
<evidence type="ECO:0000313" key="2">
    <source>
        <dbReference type="Proteomes" id="UP000656077"/>
    </source>
</evidence>
<sequence length="356" mass="41206">MKHANSMAPFLPYAHIPIDEKSFIFPITGLLLTTNKKLSIGNIDFVDRVYLKSRLIDKELAKDINFINLFSRVDTFAVVDLSKFGDYKNLCKDGDNSLALQLLKQTIGAMYISIYNKKPTPDNERRIIISDKGIHEVDEGLNSYMAIWNGKYHMCPNKVSELLIAKEGDIDVKNVQPIINILNKNIKDRSEFENKICKALELVYSILIEAYTSERVLKLTTLLNFIFNQSENHNFDSNFVGRKLKIIFNVIDKKEFLEEIPEYICPECLKTKDISPIMVDIYSRVRNNFVHGKIDIFTELAVINLKDYIPLKLICFELLKSITTSKELINCKDTKEFDDYIESKEAERIKMYKSKK</sequence>
<dbReference type="Proteomes" id="UP000656077">
    <property type="component" value="Unassembled WGS sequence"/>
</dbReference>
<gene>
    <name evidence="1" type="ORF">GKZ28_21980</name>
</gene>
<dbReference type="EMBL" id="WSRQ01000053">
    <property type="protein sequence ID" value="MVX66349.1"/>
    <property type="molecule type" value="Genomic_DNA"/>
</dbReference>
<organism evidence="1 2">
    <name type="scientific">Clostridium chromiireducens</name>
    <dbReference type="NCBI Taxonomy" id="225345"/>
    <lineage>
        <taxon>Bacteria</taxon>
        <taxon>Bacillati</taxon>
        <taxon>Bacillota</taxon>
        <taxon>Clostridia</taxon>
        <taxon>Eubacteriales</taxon>
        <taxon>Clostridiaceae</taxon>
        <taxon>Clostridium</taxon>
    </lineage>
</organism>
<dbReference type="AlphaFoldDB" id="A0A964RR92"/>
<comment type="caution">
    <text evidence="1">The sequence shown here is derived from an EMBL/GenBank/DDBJ whole genome shotgun (WGS) entry which is preliminary data.</text>
</comment>
<dbReference type="RefSeq" id="WP_160360926.1">
    <property type="nucleotide sequence ID" value="NZ_WSRQ01000053.1"/>
</dbReference>
<evidence type="ECO:0000313" key="1">
    <source>
        <dbReference type="EMBL" id="MVX66349.1"/>
    </source>
</evidence>